<feature type="non-terminal residue" evidence="8">
    <location>
        <position position="1"/>
    </location>
</feature>
<keyword evidence="3 4" id="KW-0862">Zinc</keyword>
<feature type="compositionally biased region" description="Polar residues" evidence="5">
    <location>
        <begin position="50"/>
        <end position="67"/>
    </location>
</feature>
<keyword evidence="2 4" id="KW-0863">Zinc-finger</keyword>
<dbReference type="InterPro" id="IPR013083">
    <property type="entry name" value="Znf_RING/FYVE/PHD"/>
</dbReference>
<feature type="domain" description="RING-type" evidence="6">
    <location>
        <begin position="154"/>
        <end position="179"/>
    </location>
</feature>
<keyword evidence="8" id="KW-0675">Receptor</keyword>
<comment type="caution">
    <text evidence="8">The sequence shown here is derived from an EMBL/GenBank/DDBJ whole genome shotgun (WGS) entry which is preliminary data.</text>
</comment>
<evidence type="ECO:0000259" key="7">
    <source>
        <dbReference type="PROSITE" id="PS50145"/>
    </source>
</evidence>
<proteinExistence type="predicted"/>
<gene>
    <name evidence="8" type="ORF">P5673_016653</name>
</gene>
<dbReference type="PROSITE" id="PS50089">
    <property type="entry name" value="ZF_RING_2"/>
    <property type="match status" value="1"/>
</dbReference>
<accession>A0AAD9QGG4</accession>
<evidence type="ECO:0000313" key="9">
    <source>
        <dbReference type="Proteomes" id="UP001249851"/>
    </source>
</evidence>
<dbReference type="PANTHER" id="PTHR10131:SF94">
    <property type="entry name" value="TNF RECEPTOR-ASSOCIATED FACTOR 4"/>
    <property type="match status" value="1"/>
</dbReference>
<evidence type="ECO:0000259" key="6">
    <source>
        <dbReference type="PROSITE" id="PS50089"/>
    </source>
</evidence>
<feature type="zinc finger region" description="TRAF-type" evidence="4">
    <location>
        <begin position="221"/>
        <end position="273"/>
    </location>
</feature>
<dbReference type="SUPFAM" id="SSF49599">
    <property type="entry name" value="TRAF domain-like"/>
    <property type="match status" value="2"/>
</dbReference>
<dbReference type="PANTHER" id="PTHR10131">
    <property type="entry name" value="TNF RECEPTOR ASSOCIATED FACTOR"/>
    <property type="match status" value="1"/>
</dbReference>
<protein>
    <submittedName>
        <fullName evidence="8">TNF receptor-associated factor 5</fullName>
    </submittedName>
</protein>
<dbReference type="SUPFAM" id="SSF57850">
    <property type="entry name" value="RING/U-box"/>
    <property type="match status" value="1"/>
</dbReference>
<organism evidence="8 9">
    <name type="scientific">Acropora cervicornis</name>
    <name type="common">Staghorn coral</name>
    <dbReference type="NCBI Taxonomy" id="6130"/>
    <lineage>
        <taxon>Eukaryota</taxon>
        <taxon>Metazoa</taxon>
        <taxon>Cnidaria</taxon>
        <taxon>Anthozoa</taxon>
        <taxon>Hexacorallia</taxon>
        <taxon>Scleractinia</taxon>
        <taxon>Astrocoeniina</taxon>
        <taxon>Acroporidae</taxon>
        <taxon>Acropora</taxon>
    </lineage>
</organism>
<feature type="zinc finger region" description="TRAF-type" evidence="4">
    <location>
        <begin position="275"/>
        <end position="328"/>
    </location>
</feature>
<dbReference type="InterPro" id="IPR001293">
    <property type="entry name" value="Znf_TRAF"/>
</dbReference>
<reference evidence="8" key="2">
    <citation type="journal article" date="2023" name="Science">
        <title>Genomic signatures of disease resistance in endangered staghorn corals.</title>
        <authorList>
            <person name="Vollmer S.V."/>
            <person name="Selwyn J.D."/>
            <person name="Despard B.A."/>
            <person name="Roesel C.L."/>
        </authorList>
    </citation>
    <scope>NUCLEOTIDE SEQUENCE</scope>
    <source>
        <strain evidence="8">K2</strain>
    </source>
</reference>
<dbReference type="Proteomes" id="UP001249851">
    <property type="component" value="Unassembled WGS sequence"/>
</dbReference>
<reference evidence="8" key="1">
    <citation type="journal article" date="2023" name="G3 (Bethesda)">
        <title>Whole genome assembly and annotation of the endangered Caribbean coral Acropora cervicornis.</title>
        <authorList>
            <person name="Selwyn J.D."/>
            <person name="Vollmer S.V."/>
        </authorList>
    </citation>
    <scope>NUCLEOTIDE SEQUENCE</scope>
    <source>
        <strain evidence="8">K2</strain>
    </source>
</reference>
<dbReference type="EMBL" id="JARQWQ010000035">
    <property type="protein sequence ID" value="KAK2560842.1"/>
    <property type="molecule type" value="Genomic_DNA"/>
</dbReference>
<feature type="compositionally biased region" description="Basic residues" evidence="5">
    <location>
        <begin position="36"/>
        <end position="45"/>
    </location>
</feature>
<dbReference type="AlphaFoldDB" id="A0AAD9QGG4"/>
<keyword evidence="1 4" id="KW-0479">Metal-binding</keyword>
<feature type="compositionally biased region" description="Low complexity" evidence="5">
    <location>
        <begin position="68"/>
        <end position="84"/>
    </location>
</feature>
<evidence type="ECO:0000256" key="1">
    <source>
        <dbReference type="ARBA" id="ARBA00022723"/>
    </source>
</evidence>
<keyword evidence="9" id="KW-1185">Reference proteome</keyword>
<feature type="domain" description="TRAF-type" evidence="7">
    <location>
        <begin position="275"/>
        <end position="328"/>
    </location>
</feature>
<evidence type="ECO:0000256" key="3">
    <source>
        <dbReference type="ARBA" id="ARBA00022833"/>
    </source>
</evidence>
<feature type="domain" description="TRAF-type" evidence="7">
    <location>
        <begin position="221"/>
        <end position="273"/>
    </location>
</feature>
<dbReference type="Pfam" id="PF02176">
    <property type="entry name" value="zf-TRAF"/>
    <property type="match status" value="2"/>
</dbReference>
<sequence>LHPGECVWLPDKKVEGTVVDKAGPPRSYIVETPKGQLRRNRRHLNRLPETPNTDTSTALSSPSPDVQTATSPEPTAPATPVAPRRTTRSGREIRLPERFKDLSVHLPATVRVRISAPGAEKIRGEVRRNRLFQRLIVVLRDNYSTMLKPVSLGCGHSGCRECLTELVTKTLMPKCPMCRTELRADSICVNIALDHITSELAVECLSVGCGWKGSYGQAPEHLKTCPKLQVVCNNEECQHKSIREEMPNHIASCSKKKIPCSECHVCVKWELLQKHQAEQCPNAVIECPLDCGSTIPTSSITLHLHQCPEKVYLCKVPGCKKMMKRKDLTSHIMEAASSHYVLQLSEIKRLRRIIHNRCKPERTLVEVESIVSFRWRLLNFPAMLRYQTDATGDDPITSEVFSCERHKWRGLLTDKKSLFLQLVSASHPITAEFRIVLMPGQEKQKEFRSEKTTLKEGEMWGGDVCDIETYGLMPVPLNIPYNYTVTSDWSPKTQHANASYSVTVTDTYGMET</sequence>
<feature type="region of interest" description="Disordered" evidence="5">
    <location>
        <begin position="17"/>
        <end position="94"/>
    </location>
</feature>
<dbReference type="Gene3D" id="3.30.40.10">
    <property type="entry name" value="Zinc/RING finger domain, C3HC4 (zinc finger)"/>
    <property type="match status" value="3"/>
</dbReference>
<evidence type="ECO:0000256" key="4">
    <source>
        <dbReference type="PROSITE-ProRule" id="PRU00207"/>
    </source>
</evidence>
<dbReference type="PROSITE" id="PS50145">
    <property type="entry name" value="ZF_TRAF"/>
    <property type="match status" value="2"/>
</dbReference>
<dbReference type="GO" id="GO:0008270">
    <property type="term" value="F:zinc ion binding"/>
    <property type="evidence" value="ECO:0007669"/>
    <property type="project" value="UniProtKB-KW"/>
</dbReference>
<evidence type="ECO:0000313" key="8">
    <source>
        <dbReference type="EMBL" id="KAK2560842.1"/>
    </source>
</evidence>
<evidence type="ECO:0000256" key="2">
    <source>
        <dbReference type="ARBA" id="ARBA00022771"/>
    </source>
</evidence>
<name>A0AAD9QGG4_ACRCE</name>
<evidence type="ECO:0000256" key="5">
    <source>
        <dbReference type="SAM" id="MobiDB-lite"/>
    </source>
</evidence>
<dbReference type="InterPro" id="IPR001841">
    <property type="entry name" value="Znf_RING"/>
</dbReference>